<name>A0A423VXM8_CYTCH</name>
<keyword evidence="3" id="KW-1185">Reference proteome</keyword>
<evidence type="ECO:0000313" key="3">
    <source>
        <dbReference type="Proteomes" id="UP000284375"/>
    </source>
</evidence>
<feature type="compositionally biased region" description="Basic and acidic residues" evidence="1">
    <location>
        <begin position="68"/>
        <end position="79"/>
    </location>
</feature>
<dbReference type="EMBL" id="LJZO01000022">
    <property type="protein sequence ID" value="ROV95843.1"/>
    <property type="molecule type" value="Genomic_DNA"/>
</dbReference>
<dbReference type="Proteomes" id="UP000284375">
    <property type="component" value="Unassembled WGS sequence"/>
</dbReference>
<evidence type="ECO:0000313" key="2">
    <source>
        <dbReference type="EMBL" id="ROV95843.1"/>
    </source>
</evidence>
<accession>A0A423VXM8</accession>
<comment type="caution">
    <text evidence="2">The sequence shown here is derived from an EMBL/GenBank/DDBJ whole genome shotgun (WGS) entry which is preliminary data.</text>
</comment>
<feature type="compositionally biased region" description="Basic and acidic residues" evidence="1">
    <location>
        <begin position="87"/>
        <end position="99"/>
    </location>
</feature>
<dbReference type="AlphaFoldDB" id="A0A423VXM8"/>
<gene>
    <name evidence="2" type="ORF">VSDG_05167</name>
</gene>
<feature type="region of interest" description="Disordered" evidence="1">
    <location>
        <begin position="54"/>
        <end position="106"/>
    </location>
</feature>
<organism evidence="2 3">
    <name type="scientific">Cytospora chrysosperma</name>
    <name type="common">Cytospora canker fungus</name>
    <name type="synonym">Sphaeria chrysosperma</name>
    <dbReference type="NCBI Taxonomy" id="252740"/>
    <lineage>
        <taxon>Eukaryota</taxon>
        <taxon>Fungi</taxon>
        <taxon>Dikarya</taxon>
        <taxon>Ascomycota</taxon>
        <taxon>Pezizomycotina</taxon>
        <taxon>Sordariomycetes</taxon>
        <taxon>Sordariomycetidae</taxon>
        <taxon>Diaporthales</taxon>
        <taxon>Cytosporaceae</taxon>
        <taxon>Cytospora</taxon>
    </lineage>
</organism>
<sequence length="106" mass="12383">MSLDINHHCPVCGKKGNRRCVKLGHIIECEIHKGRYHIKFNNCVSCVQARAREQRAMKEDEDDQSTDNEVKQGQKTEKKGKVKRPKEKSMKQLRREKQQARTSSTY</sequence>
<evidence type="ECO:0000256" key="1">
    <source>
        <dbReference type="SAM" id="MobiDB-lite"/>
    </source>
</evidence>
<protein>
    <submittedName>
        <fullName evidence="2">Uncharacterized protein</fullName>
    </submittedName>
</protein>
<proteinExistence type="predicted"/>
<dbReference type="OrthoDB" id="5239190at2759"/>
<reference evidence="2 3" key="1">
    <citation type="submission" date="2015-09" db="EMBL/GenBank/DDBJ databases">
        <title>Host preference determinants of Valsa canker pathogens revealed by comparative genomics.</title>
        <authorList>
            <person name="Yin Z."/>
            <person name="Huang L."/>
        </authorList>
    </citation>
    <scope>NUCLEOTIDE SEQUENCE [LARGE SCALE GENOMIC DNA]</scope>
    <source>
        <strain evidence="2 3">YSFL</strain>
    </source>
</reference>